<dbReference type="InterPro" id="IPR002129">
    <property type="entry name" value="PyrdxlP-dep_de-COase"/>
</dbReference>
<keyword evidence="8" id="KW-0746">Sphingolipid metabolism</keyword>
<keyword evidence="12 15" id="KW-0456">Lyase</keyword>
<keyword evidence="16" id="KW-0808">Transferase</keyword>
<proteinExistence type="inferred from homology"/>
<evidence type="ECO:0000313" key="16">
    <source>
        <dbReference type="EMBL" id="RJP65257.1"/>
    </source>
</evidence>
<evidence type="ECO:0000256" key="6">
    <source>
        <dbReference type="ARBA" id="ARBA00022824"/>
    </source>
</evidence>
<evidence type="ECO:0000256" key="11">
    <source>
        <dbReference type="ARBA" id="ARBA00023136"/>
    </source>
</evidence>
<dbReference type="Pfam" id="PF00282">
    <property type="entry name" value="Pyridoxal_deC"/>
    <property type="match status" value="1"/>
</dbReference>
<comment type="subcellular location">
    <subcellularLocation>
        <location evidence="2">Endoplasmic reticulum membrane</location>
        <topology evidence="2">Single-pass membrane protein</topology>
    </subcellularLocation>
</comment>
<comment type="cofactor">
    <cofactor evidence="1 14 15">
        <name>pyridoxal 5'-phosphate</name>
        <dbReference type="ChEBI" id="CHEBI:597326"/>
    </cofactor>
</comment>
<organism evidence="16 17">
    <name type="scientific">Candidatus Abyssobacteria bacterium SURF_17</name>
    <dbReference type="NCBI Taxonomy" id="2093361"/>
    <lineage>
        <taxon>Bacteria</taxon>
        <taxon>Pseudomonadati</taxon>
        <taxon>Candidatus Hydrogenedentota</taxon>
        <taxon>Candidatus Abyssobacteria</taxon>
    </lineage>
</organism>
<reference evidence="16 17" key="1">
    <citation type="journal article" date="2017" name="ISME J.">
        <title>Energy and carbon metabolisms in a deep terrestrial subsurface fluid microbial community.</title>
        <authorList>
            <person name="Momper L."/>
            <person name="Jungbluth S.P."/>
            <person name="Lee M.D."/>
            <person name="Amend J.P."/>
        </authorList>
    </citation>
    <scope>NUCLEOTIDE SEQUENCE [LARGE SCALE GENOMIC DNA]</scope>
    <source>
        <strain evidence="16">SURF_17</strain>
    </source>
</reference>
<comment type="pathway">
    <text evidence="3">Lipid metabolism; sphingolipid metabolism.</text>
</comment>
<dbReference type="PANTHER" id="PTHR42735:SF6">
    <property type="entry name" value="SPHINGOSINE-1-PHOSPHATE LYASE 1"/>
    <property type="match status" value="1"/>
</dbReference>
<dbReference type="GO" id="GO:0016020">
    <property type="term" value="C:membrane"/>
    <property type="evidence" value="ECO:0007669"/>
    <property type="project" value="GOC"/>
</dbReference>
<dbReference type="PANTHER" id="PTHR42735">
    <property type="match status" value="1"/>
</dbReference>
<protein>
    <submittedName>
        <fullName evidence="16">Aspartate aminotransferase family protein</fullName>
    </submittedName>
</protein>
<dbReference type="Gene3D" id="3.90.1150.10">
    <property type="entry name" value="Aspartate Aminotransferase, domain 1"/>
    <property type="match status" value="1"/>
</dbReference>
<evidence type="ECO:0000313" key="17">
    <source>
        <dbReference type="Proteomes" id="UP000285961"/>
    </source>
</evidence>
<feature type="modified residue" description="N6-(pyridoxal phosphate)lysine" evidence="14">
    <location>
        <position position="244"/>
    </location>
</feature>
<keyword evidence="5" id="KW-0812">Transmembrane</keyword>
<evidence type="ECO:0000256" key="15">
    <source>
        <dbReference type="RuleBase" id="RU000382"/>
    </source>
</evidence>
<dbReference type="Proteomes" id="UP000285961">
    <property type="component" value="Unassembled WGS sequence"/>
</dbReference>
<dbReference type="GO" id="GO:0006665">
    <property type="term" value="P:sphingolipid metabolic process"/>
    <property type="evidence" value="ECO:0007669"/>
    <property type="project" value="UniProtKB-KW"/>
</dbReference>
<dbReference type="Gene3D" id="6.10.140.2150">
    <property type="match status" value="1"/>
</dbReference>
<evidence type="ECO:0000256" key="12">
    <source>
        <dbReference type="ARBA" id="ARBA00023239"/>
    </source>
</evidence>
<sequence>MRKLNLPPKGNSRDEVLSRLESMKNDDTDWANGRMFSLIYNAGEEVREIARQAFNLYFMENGLSPFAFPSLKKLEVEVIAMTAALLGGDAETVGSFTCGGTESIFMAVKTARDWARLARPEAKAPEMIKPVTAHPAWNKSAHYLGLKVITTPAGNDFRADAQAMAEAISENTIMIIGSAMTYPHGMVDPIEQMGEIAAAKNIWLHVDSCLGGFILPFVKKLGYNVPAFDFSVPGVTSMSADLHKYGFAAKGASTVLYCNADYRQHQYYAYADFPGGVYGTSTLTGARPGAPIAAAWAVMNYLGEEGYLKLARTAMETTKKLIDGVNAIPKLRVLGEPHATVFAIASDDINVYALSDALKTRGWVIEKQQMPACLHVTVSPFHANLADAFLDDLEKCAKQVEGIDPSELSEEAVMYGMMASMPDRSAACDFAVQYLNQLYQLE</sequence>
<keyword evidence="6" id="KW-0256">Endoplasmic reticulum</keyword>
<evidence type="ECO:0000256" key="5">
    <source>
        <dbReference type="ARBA" id="ARBA00022692"/>
    </source>
</evidence>
<dbReference type="GO" id="GO:0019752">
    <property type="term" value="P:carboxylic acid metabolic process"/>
    <property type="evidence" value="ECO:0007669"/>
    <property type="project" value="InterPro"/>
</dbReference>
<evidence type="ECO:0000256" key="10">
    <source>
        <dbReference type="ARBA" id="ARBA00023098"/>
    </source>
</evidence>
<keyword evidence="11" id="KW-0472">Membrane</keyword>
<dbReference type="InterPro" id="IPR015421">
    <property type="entry name" value="PyrdxlP-dep_Trfase_major"/>
</dbReference>
<evidence type="ECO:0000256" key="3">
    <source>
        <dbReference type="ARBA" id="ARBA00004760"/>
    </source>
</evidence>
<dbReference type="FunFam" id="3.40.640.10:FF:000020">
    <property type="entry name" value="sphingosine-1-phosphate lyase 1"/>
    <property type="match status" value="1"/>
</dbReference>
<keyword evidence="9" id="KW-1133">Transmembrane helix</keyword>
<comment type="similarity">
    <text evidence="13">Belongs to the group II decarboxylase family. Sphingosine-1-phosphate lyase subfamily.</text>
</comment>
<evidence type="ECO:0000256" key="9">
    <source>
        <dbReference type="ARBA" id="ARBA00022989"/>
    </source>
</evidence>
<dbReference type="GO" id="GO:0016830">
    <property type="term" value="F:carbon-carbon lyase activity"/>
    <property type="evidence" value="ECO:0007669"/>
    <property type="project" value="InterPro"/>
</dbReference>
<keyword evidence="16" id="KW-0032">Aminotransferase</keyword>
<gene>
    <name evidence="16" type="ORF">C4532_17830</name>
</gene>
<dbReference type="EMBL" id="QZKI01000129">
    <property type="protein sequence ID" value="RJP65257.1"/>
    <property type="molecule type" value="Genomic_DNA"/>
</dbReference>
<dbReference type="SUPFAM" id="SSF53383">
    <property type="entry name" value="PLP-dependent transferases"/>
    <property type="match status" value="1"/>
</dbReference>
<evidence type="ECO:0000256" key="1">
    <source>
        <dbReference type="ARBA" id="ARBA00001933"/>
    </source>
</evidence>
<comment type="pathway">
    <text evidence="4">Sphingolipid metabolism.</text>
</comment>
<dbReference type="GO" id="GO:0030170">
    <property type="term" value="F:pyridoxal phosphate binding"/>
    <property type="evidence" value="ECO:0007669"/>
    <property type="project" value="InterPro"/>
</dbReference>
<dbReference type="Gene3D" id="3.40.640.10">
    <property type="entry name" value="Type I PLP-dependent aspartate aminotransferase-like (Major domain)"/>
    <property type="match status" value="1"/>
</dbReference>
<keyword evidence="7 14" id="KW-0663">Pyridoxal phosphate</keyword>
<accession>A0A419EQ65</accession>
<evidence type="ECO:0000256" key="14">
    <source>
        <dbReference type="PIRSR" id="PIRSR602129-50"/>
    </source>
</evidence>
<evidence type="ECO:0000256" key="13">
    <source>
        <dbReference type="ARBA" id="ARBA00038302"/>
    </source>
</evidence>
<dbReference type="InterPro" id="IPR015424">
    <property type="entry name" value="PyrdxlP-dep_Trfase"/>
</dbReference>
<name>A0A419EQ65_9BACT</name>
<evidence type="ECO:0000256" key="2">
    <source>
        <dbReference type="ARBA" id="ARBA00004389"/>
    </source>
</evidence>
<evidence type="ECO:0000256" key="8">
    <source>
        <dbReference type="ARBA" id="ARBA00022919"/>
    </source>
</evidence>
<dbReference type="AlphaFoldDB" id="A0A419EQ65"/>
<keyword evidence="10" id="KW-0443">Lipid metabolism</keyword>
<dbReference type="InterPro" id="IPR015422">
    <property type="entry name" value="PyrdxlP-dep_Trfase_small"/>
</dbReference>
<comment type="caution">
    <text evidence="16">The sequence shown here is derived from an EMBL/GenBank/DDBJ whole genome shotgun (WGS) entry which is preliminary data.</text>
</comment>
<evidence type="ECO:0000256" key="4">
    <source>
        <dbReference type="ARBA" id="ARBA00004991"/>
    </source>
</evidence>
<dbReference type="GO" id="GO:0008483">
    <property type="term" value="F:transaminase activity"/>
    <property type="evidence" value="ECO:0007669"/>
    <property type="project" value="UniProtKB-KW"/>
</dbReference>
<evidence type="ECO:0000256" key="7">
    <source>
        <dbReference type="ARBA" id="ARBA00022898"/>
    </source>
</evidence>
<dbReference type="InterPro" id="IPR050477">
    <property type="entry name" value="GrpII_AminoAcid_Decarb"/>
</dbReference>